<evidence type="ECO:0000259" key="2">
    <source>
        <dbReference type="PROSITE" id="PS51671"/>
    </source>
</evidence>
<feature type="domain" description="ACT" evidence="2">
    <location>
        <begin position="72"/>
        <end position="147"/>
    </location>
</feature>
<dbReference type="RefSeq" id="WP_377927181.1">
    <property type="nucleotide sequence ID" value="NZ_JBHUEM010000004.1"/>
</dbReference>
<dbReference type="PIRSF" id="PIRSF025624">
    <property type="entry name" value="ACT_PheB"/>
    <property type="match status" value="1"/>
</dbReference>
<evidence type="ECO:0000313" key="4">
    <source>
        <dbReference type="Proteomes" id="UP001597214"/>
    </source>
</evidence>
<comment type="caution">
    <text evidence="3">The sequence shown here is derived from an EMBL/GenBank/DDBJ whole genome shotgun (WGS) entry which is preliminary data.</text>
</comment>
<keyword evidence="4" id="KW-1185">Reference proteome</keyword>
<comment type="similarity">
    <text evidence="1">Belongs to the UPF0735 family.</text>
</comment>
<dbReference type="InterPro" id="IPR045865">
    <property type="entry name" value="ACT-like_dom_sf"/>
</dbReference>
<dbReference type="SUPFAM" id="SSF55021">
    <property type="entry name" value="ACT-like"/>
    <property type="match status" value="1"/>
</dbReference>
<dbReference type="HAMAP" id="MF_00707">
    <property type="entry name" value="UPF0735"/>
    <property type="match status" value="1"/>
</dbReference>
<dbReference type="InterPro" id="IPR002912">
    <property type="entry name" value="ACT_dom"/>
</dbReference>
<sequence>MKKRTEEKFYLVHEDVLPEAMKKTLEVKTLMEQKGLSVSAATLQADLSRSAFYKYRDMIYPFQAMVKEQIVTIFLTLEDRSGTLSKLLTIIADAGGNVLTIHQTIPLQGLANVTLSISTSAMGKDIVQLISDLKKLEFVHKADIVGSGA</sequence>
<reference evidence="4" key="1">
    <citation type="journal article" date="2019" name="Int. J. Syst. Evol. Microbiol.">
        <title>The Global Catalogue of Microorganisms (GCM) 10K type strain sequencing project: providing services to taxonomists for standard genome sequencing and annotation.</title>
        <authorList>
            <consortium name="The Broad Institute Genomics Platform"/>
            <consortium name="The Broad Institute Genome Sequencing Center for Infectious Disease"/>
            <person name="Wu L."/>
            <person name="Ma J."/>
        </authorList>
    </citation>
    <scope>NUCLEOTIDE SEQUENCE [LARGE SCALE GENOMIC DNA]</scope>
    <source>
        <strain evidence="4">CCUG 49339</strain>
    </source>
</reference>
<dbReference type="Pfam" id="PF01842">
    <property type="entry name" value="ACT"/>
    <property type="match status" value="1"/>
</dbReference>
<evidence type="ECO:0000313" key="3">
    <source>
        <dbReference type="EMBL" id="MFD1736046.1"/>
    </source>
</evidence>
<protein>
    <recommendedName>
        <fullName evidence="1">UPF0735 ACT domain-containing protein ACFSCX_05660</fullName>
    </recommendedName>
</protein>
<dbReference type="NCBIfam" id="NF003361">
    <property type="entry name" value="PRK04435.1"/>
    <property type="match status" value="1"/>
</dbReference>
<dbReference type="CDD" id="cd04888">
    <property type="entry name" value="ACT_PheB-BS"/>
    <property type="match status" value="1"/>
</dbReference>
<accession>A0ABW4LNJ3</accession>
<evidence type="ECO:0000256" key="1">
    <source>
        <dbReference type="HAMAP-Rule" id="MF_00707"/>
    </source>
</evidence>
<name>A0ABW4LNJ3_9BACI</name>
<dbReference type="Gene3D" id="3.30.70.260">
    <property type="match status" value="1"/>
</dbReference>
<dbReference type="InterPro" id="IPR008310">
    <property type="entry name" value="UPF0735_ACT_dom-cont"/>
</dbReference>
<gene>
    <name evidence="3" type="ORF">ACFSCX_05660</name>
</gene>
<dbReference type="Proteomes" id="UP001597214">
    <property type="component" value="Unassembled WGS sequence"/>
</dbReference>
<organism evidence="3 4">
    <name type="scientific">Bacillus salitolerans</name>
    <dbReference type="NCBI Taxonomy" id="1437434"/>
    <lineage>
        <taxon>Bacteria</taxon>
        <taxon>Bacillati</taxon>
        <taxon>Bacillota</taxon>
        <taxon>Bacilli</taxon>
        <taxon>Bacillales</taxon>
        <taxon>Bacillaceae</taxon>
        <taxon>Bacillus</taxon>
    </lineage>
</organism>
<dbReference type="EMBL" id="JBHUEM010000004">
    <property type="protein sequence ID" value="MFD1736046.1"/>
    <property type="molecule type" value="Genomic_DNA"/>
</dbReference>
<dbReference type="PROSITE" id="PS51671">
    <property type="entry name" value="ACT"/>
    <property type="match status" value="1"/>
</dbReference>
<proteinExistence type="inferred from homology"/>